<reference evidence="2 3" key="1">
    <citation type="journal article" date="2019" name="Int. J. Syst. Evol. Microbiol.">
        <title>The Global Catalogue of Microorganisms (GCM) 10K type strain sequencing project: providing services to taxonomists for standard genome sequencing and annotation.</title>
        <authorList>
            <consortium name="The Broad Institute Genomics Platform"/>
            <consortium name="The Broad Institute Genome Sequencing Center for Infectious Disease"/>
            <person name="Wu L."/>
            <person name="Ma J."/>
        </authorList>
    </citation>
    <scope>NUCLEOTIDE SEQUENCE [LARGE SCALE GENOMIC DNA]</scope>
    <source>
        <strain evidence="2 3">JCM 15503</strain>
    </source>
</reference>
<keyword evidence="3" id="KW-1185">Reference proteome</keyword>
<evidence type="ECO:0008006" key="4">
    <source>
        <dbReference type="Google" id="ProtNLM"/>
    </source>
</evidence>
<protein>
    <recommendedName>
        <fullName evidence="4">Antitoxin Xre/MbcA/ParS-like toxin-binding domain-containing protein</fullName>
    </recommendedName>
</protein>
<name>A0ABN1K2Q9_9BURK</name>
<dbReference type="Proteomes" id="UP001500279">
    <property type="component" value="Unassembled WGS sequence"/>
</dbReference>
<sequence>MANSDMRHLSSQAHQRIEQLEHTVSELKGTLGLLVSEMRRQGIVLPVGKVQRRQGRSASPRPAANDAPATATGLAAAVARGEAAKVEWVQSGEVVPAKLLADHWGLTPQALGPAADRGEVFAILVKRQRYYPREFLDLDRHAVGAVAQALSGLSPTEKLVFWKRPHGGLGGKTVLQALTATNDAAQLARVVQLARSWAEEAHPKRDGVEVA</sequence>
<organism evidence="2 3">
    <name type="scientific">Ideonella azotifigens</name>
    <dbReference type="NCBI Taxonomy" id="513160"/>
    <lineage>
        <taxon>Bacteria</taxon>
        <taxon>Pseudomonadati</taxon>
        <taxon>Pseudomonadota</taxon>
        <taxon>Betaproteobacteria</taxon>
        <taxon>Burkholderiales</taxon>
        <taxon>Sphaerotilaceae</taxon>
        <taxon>Ideonella</taxon>
    </lineage>
</organism>
<evidence type="ECO:0000313" key="3">
    <source>
        <dbReference type="Proteomes" id="UP001500279"/>
    </source>
</evidence>
<dbReference type="RefSeq" id="WP_231012843.1">
    <property type="nucleotide sequence ID" value="NZ_BAAAEW010000016.1"/>
</dbReference>
<evidence type="ECO:0000313" key="2">
    <source>
        <dbReference type="EMBL" id="GAA0753071.1"/>
    </source>
</evidence>
<dbReference type="EMBL" id="BAAAEW010000016">
    <property type="protein sequence ID" value="GAA0753071.1"/>
    <property type="molecule type" value="Genomic_DNA"/>
</dbReference>
<evidence type="ECO:0000256" key="1">
    <source>
        <dbReference type="SAM" id="MobiDB-lite"/>
    </source>
</evidence>
<proteinExistence type="predicted"/>
<feature type="region of interest" description="Disordered" evidence="1">
    <location>
        <begin position="50"/>
        <end position="69"/>
    </location>
</feature>
<comment type="caution">
    <text evidence="2">The sequence shown here is derived from an EMBL/GenBank/DDBJ whole genome shotgun (WGS) entry which is preliminary data.</text>
</comment>
<accession>A0ABN1K2Q9</accession>
<gene>
    <name evidence="2" type="ORF">GCM10009107_27710</name>
</gene>